<evidence type="ECO:0000259" key="1">
    <source>
        <dbReference type="Pfam" id="PF12146"/>
    </source>
</evidence>
<dbReference type="EMBL" id="PYVG01000001">
    <property type="protein sequence ID" value="PTB90339.1"/>
    <property type="molecule type" value="Genomic_DNA"/>
</dbReference>
<proteinExistence type="predicted"/>
<evidence type="ECO:0000313" key="2">
    <source>
        <dbReference type="EMBL" id="PTB90339.1"/>
    </source>
</evidence>
<accession>A0A6N4DHK3</accession>
<sequence length="329" mass="37072">MGFSPRFLIFLVVIFVSLNGCATIVERNMLKRVPPADIFEVEPEFYEQMNIKQRTFCLPHLGGCTDYWFIESLDNEKNDKLQFTYSLEINGVETSDQVKFLREDYPFEQRGSVVLAHGYGGDKSIWLFQAMYLRFMGYNVIVPDLQGHGGSSIDQPSFGYHDAEFISALLDSLPERELPQPLIVAGVSMGGVTASRLAIMRDDIDAAILFAPMAKFDDSTVSVIKMMMPRFSKLLPEDSVREAVADALVAAEVPEGGADTLTYIPQLDVPTLIYVSDVDPVAPFEVYQQLAESRPHIQVQPVLGRHHVEILKLDNEMHESLFQWLQTIE</sequence>
<protein>
    <recommendedName>
        <fullName evidence="1">Serine aminopeptidase S33 domain-containing protein</fullName>
    </recommendedName>
</protein>
<dbReference type="InterPro" id="IPR050228">
    <property type="entry name" value="Carboxylesterase_BioH"/>
</dbReference>
<dbReference type="InterPro" id="IPR022742">
    <property type="entry name" value="Hydrolase_4"/>
</dbReference>
<organism evidence="2 3">
    <name type="scientific">Pseudidiomarina aestuarii</name>
    <dbReference type="NCBI Taxonomy" id="624146"/>
    <lineage>
        <taxon>Bacteria</taxon>
        <taxon>Pseudomonadati</taxon>
        <taxon>Pseudomonadota</taxon>
        <taxon>Gammaproteobacteria</taxon>
        <taxon>Alteromonadales</taxon>
        <taxon>Idiomarinaceae</taxon>
        <taxon>Pseudidiomarina</taxon>
    </lineage>
</organism>
<gene>
    <name evidence="2" type="ORF">C9928_00095</name>
</gene>
<name>A0A6N4DHK3_9GAMM</name>
<evidence type="ECO:0000313" key="3">
    <source>
        <dbReference type="Proteomes" id="UP000241514"/>
    </source>
</evidence>
<dbReference type="PANTHER" id="PTHR43194">
    <property type="entry name" value="HYDROLASE ALPHA/BETA FOLD FAMILY"/>
    <property type="match status" value="1"/>
</dbReference>
<dbReference type="Pfam" id="PF12146">
    <property type="entry name" value="Hydrolase_4"/>
    <property type="match status" value="1"/>
</dbReference>
<dbReference type="Gene3D" id="3.40.50.1820">
    <property type="entry name" value="alpha/beta hydrolase"/>
    <property type="match status" value="1"/>
</dbReference>
<dbReference type="AlphaFoldDB" id="A0A6N4DHK3"/>
<dbReference type="SUPFAM" id="SSF53474">
    <property type="entry name" value="alpha/beta-Hydrolases"/>
    <property type="match status" value="1"/>
</dbReference>
<dbReference type="PANTHER" id="PTHR43194:SF2">
    <property type="entry name" value="PEROXISOMAL MEMBRANE PROTEIN LPX1"/>
    <property type="match status" value="1"/>
</dbReference>
<comment type="caution">
    <text evidence="2">The sequence shown here is derived from an EMBL/GenBank/DDBJ whole genome shotgun (WGS) entry which is preliminary data.</text>
</comment>
<feature type="domain" description="Serine aminopeptidase S33" evidence="1">
    <location>
        <begin position="109"/>
        <end position="240"/>
    </location>
</feature>
<dbReference type="Proteomes" id="UP000241514">
    <property type="component" value="Unassembled WGS sequence"/>
</dbReference>
<dbReference type="InterPro" id="IPR029058">
    <property type="entry name" value="AB_hydrolase_fold"/>
</dbReference>
<reference evidence="2 3" key="1">
    <citation type="submission" date="2018-03" db="EMBL/GenBank/DDBJ databases">
        <title>Cross-interface Injection: A General Nanoliter Liquid Handling Method Applied to Single Cells Genome Amplification Automated Nanoliter Liquid Handling Applied to Single Cell Multiple Displacement Amplification.</title>
        <authorList>
            <person name="Yun J."/>
            <person name="Xu P."/>
            <person name="Xu J."/>
            <person name="Dai X."/>
            <person name="Wang Y."/>
            <person name="Zheng X."/>
            <person name="Cao C."/>
            <person name="Yi Q."/>
            <person name="Zhu Y."/>
            <person name="Wang L."/>
            <person name="Dong Z."/>
            <person name="Huang Y."/>
            <person name="Huang L."/>
            <person name="Du W."/>
        </authorList>
    </citation>
    <scope>NUCLEOTIDE SEQUENCE [LARGE SCALE GENOMIC DNA]</scope>
    <source>
        <strain evidence="2 3">A9-4</strain>
    </source>
</reference>